<dbReference type="AlphaFoldDB" id="A0A0F9QBP9"/>
<accession>A0A0F9QBP9</accession>
<sequence>MMTCFMISALSLFYVWTTDDGVLSFTDTLERVPVKYRGQVSEREWKDVRARWTQVEKK</sequence>
<reference evidence="1" key="1">
    <citation type="journal article" date="2015" name="Nature">
        <title>Complex archaea that bridge the gap between prokaryotes and eukaryotes.</title>
        <authorList>
            <person name="Spang A."/>
            <person name="Saw J.H."/>
            <person name="Jorgensen S.L."/>
            <person name="Zaremba-Niedzwiedzka K."/>
            <person name="Martijn J."/>
            <person name="Lind A.E."/>
            <person name="van Eijk R."/>
            <person name="Schleper C."/>
            <person name="Guy L."/>
            <person name="Ettema T.J."/>
        </authorList>
    </citation>
    <scope>NUCLEOTIDE SEQUENCE</scope>
</reference>
<comment type="caution">
    <text evidence="1">The sequence shown here is derived from an EMBL/GenBank/DDBJ whole genome shotgun (WGS) entry which is preliminary data.</text>
</comment>
<name>A0A0F9QBP9_9ZZZZ</name>
<protein>
    <recommendedName>
        <fullName evidence="2">DUF4124 domain-containing protein</fullName>
    </recommendedName>
</protein>
<dbReference type="EMBL" id="LAZR01002103">
    <property type="protein sequence ID" value="KKN34452.1"/>
    <property type="molecule type" value="Genomic_DNA"/>
</dbReference>
<evidence type="ECO:0008006" key="2">
    <source>
        <dbReference type="Google" id="ProtNLM"/>
    </source>
</evidence>
<gene>
    <name evidence="1" type="ORF">LCGC14_0793510</name>
</gene>
<proteinExistence type="predicted"/>
<evidence type="ECO:0000313" key="1">
    <source>
        <dbReference type="EMBL" id="KKN34452.1"/>
    </source>
</evidence>
<organism evidence="1">
    <name type="scientific">marine sediment metagenome</name>
    <dbReference type="NCBI Taxonomy" id="412755"/>
    <lineage>
        <taxon>unclassified sequences</taxon>
        <taxon>metagenomes</taxon>
        <taxon>ecological metagenomes</taxon>
    </lineage>
</organism>